<evidence type="ECO:0000313" key="8">
    <source>
        <dbReference type="Proteomes" id="UP000199531"/>
    </source>
</evidence>
<evidence type="ECO:0000256" key="5">
    <source>
        <dbReference type="SAM" id="MobiDB-lite"/>
    </source>
</evidence>
<feature type="transmembrane region" description="Helical" evidence="6">
    <location>
        <begin position="262"/>
        <end position="284"/>
    </location>
</feature>
<feature type="transmembrane region" description="Helical" evidence="6">
    <location>
        <begin position="177"/>
        <end position="195"/>
    </location>
</feature>
<dbReference type="Proteomes" id="UP000199531">
    <property type="component" value="Unassembled WGS sequence"/>
</dbReference>
<evidence type="ECO:0000256" key="1">
    <source>
        <dbReference type="ARBA" id="ARBA00004141"/>
    </source>
</evidence>
<keyword evidence="3 6" id="KW-1133">Transmembrane helix</keyword>
<proteinExistence type="predicted"/>
<evidence type="ECO:0000256" key="3">
    <source>
        <dbReference type="ARBA" id="ARBA00022989"/>
    </source>
</evidence>
<dbReference type="RefSeq" id="WP_091818338.1">
    <property type="nucleotide sequence ID" value="NZ_FOCW01000013.1"/>
</dbReference>
<evidence type="ECO:0000256" key="2">
    <source>
        <dbReference type="ARBA" id="ARBA00022692"/>
    </source>
</evidence>
<dbReference type="Pfam" id="PF04610">
    <property type="entry name" value="TrbL"/>
    <property type="match status" value="1"/>
</dbReference>
<dbReference type="GO" id="GO:0030255">
    <property type="term" value="P:protein secretion by the type IV secretion system"/>
    <property type="evidence" value="ECO:0007669"/>
    <property type="project" value="InterPro"/>
</dbReference>
<dbReference type="InterPro" id="IPR007688">
    <property type="entry name" value="Conjugal_tfr_TrbL/VirB6"/>
</dbReference>
<dbReference type="OrthoDB" id="8890725at2"/>
<dbReference type="AlphaFoldDB" id="A0A1H8KU95"/>
<name>A0A1H8KU95_9BURK</name>
<dbReference type="EMBL" id="FOCW01000013">
    <property type="protein sequence ID" value="SEN95978.1"/>
    <property type="molecule type" value="Genomic_DNA"/>
</dbReference>
<evidence type="ECO:0000256" key="6">
    <source>
        <dbReference type="SAM" id="Phobius"/>
    </source>
</evidence>
<accession>A0A1H8KU95</accession>
<feature type="region of interest" description="Disordered" evidence="5">
    <location>
        <begin position="321"/>
        <end position="358"/>
    </location>
</feature>
<protein>
    <submittedName>
        <fullName evidence="7">Type IV secretion system protein VirB6</fullName>
    </submittedName>
</protein>
<reference evidence="7 8" key="1">
    <citation type="submission" date="2016-10" db="EMBL/GenBank/DDBJ databases">
        <authorList>
            <person name="de Groot N.N."/>
        </authorList>
    </citation>
    <scope>NUCLEOTIDE SEQUENCE [LARGE SCALE GENOMIC DNA]</scope>
    <source>
        <strain evidence="7 8">DSM 15123</strain>
    </source>
</reference>
<evidence type="ECO:0000256" key="4">
    <source>
        <dbReference type="ARBA" id="ARBA00023136"/>
    </source>
</evidence>
<feature type="transmembrane region" description="Helical" evidence="6">
    <location>
        <begin position="152"/>
        <end position="171"/>
    </location>
</feature>
<keyword evidence="4 6" id="KW-0472">Membrane</keyword>
<evidence type="ECO:0000313" key="7">
    <source>
        <dbReference type="EMBL" id="SEN95978.1"/>
    </source>
</evidence>
<comment type="subcellular location">
    <subcellularLocation>
        <location evidence="1">Membrane</location>
        <topology evidence="1">Multi-pass membrane protein</topology>
    </subcellularLocation>
</comment>
<sequence>MLDGYISAQLFEEIRKYIVDLIGQFGYAGFGRMMAFAGGVGTVWLTLWFMVQGYRIATGQSRESLHVFIVRAVTVTAIVAVAQGLAIFGQDLASLVIDLRDSIAVAITGGEYENPSTMVGKVLTGMLTLQLLMDLAPVLGPSAGTSLNMANTLSFITGAGQALPALIAGGLMLLNEIAVHLCLVMAPLCMLAYVFDQTRFMFVTWAKFTVSTLFSMVVITVVTVIALKATIMLGVALLAMDGVSSGLASADIKLGGLYLRDIATISGGLGMLLTTLILGTPPLVTNFFSGQVGAAFNGYNAFMGRGSNGGTGNQIQRAQNMSFKQSPPSNHEDVERLERIPSMKKLKQEKVYEKHKEN</sequence>
<feature type="transmembrane region" description="Helical" evidence="6">
    <location>
        <begin position="33"/>
        <end position="56"/>
    </location>
</feature>
<feature type="transmembrane region" description="Helical" evidence="6">
    <location>
        <begin position="68"/>
        <end position="89"/>
    </location>
</feature>
<organism evidence="7 8">
    <name type="scientific">Brachymonas denitrificans DSM 15123</name>
    <dbReference type="NCBI Taxonomy" id="1121117"/>
    <lineage>
        <taxon>Bacteria</taxon>
        <taxon>Pseudomonadati</taxon>
        <taxon>Pseudomonadota</taxon>
        <taxon>Betaproteobacteria</taxon>
        <taxon>Burkholderiales</taxon>
        <taxon>Comamonadaceae</taxon>
        <taxon>Brachymonas</taxon>
    </lineage>
</organism>
<keyword evidence="2 6" id="KW-0812">Transmembrane</keyword>
<feature type="compositionally biased region" description="Basic and acidic residues" evidence="5">
    <location>
        <begin position="330"/>
        <end position="358"/>
    </location>
</feature>
<dbReference type="STRING" id="1121117.SAMN02745977_02446"/>
<keyword evidence="8" id="KW-1185">Reference proteome</keyword>
<dbReference type="GO" id="GO:0016020">
    <property type="term" value="C:membrane"/>
    <property type="evidence" value="ECO:0007669"/>
    <property type="project" value="UniProtKB-SubCell"/>
</dbReference>
<gene>
    <name evidence="7" type="ORF">SAMN02745977_02446</name>
</gene>
<feature type="transmembrane region" description="Helical" evidence="6">
    <location>
        <begin position="122"/>
        <end position="140"/>
    </location>
</feature>